<dbReference type="AlphaFoldDB" id="A0A7R9G435"/>
<proteinExistence type="predicted"/>
<dbReference type="PANTHER" id="PTHR20997">
    <property type="entry name" value="EG:BACR42I17.2 PROTEIN-RELATED"/>
    <property type="match status" value="1"/>
</dbReference>
<evidence type="ECO:0000313" key="2">
    <source>
        <dbReference type="EMBL" id="CAD7265311.1"/>
    </source>
</evidence>
<dbReference type="EMBL" id="OC005350">
    <property type="protein sequence ID" value="CAD7265311.1"/>
    <property type="molecule type" value="Genomic_DNA"/>
</dbReference>
<name>A0A7R9G435_TIMSH</name>
<dbReference type="Pfam" id="PF07165">
    <property type="entry name" value="DUF1397"/>
    <property type="match status" value="2"/>
</dbReference>
<reference evidence="2" key="1">
    <citation type="submission" date="2020-11" db="EMBL/GenBank/DDBJ databases">
        <authorList>
            <person name="Tran Van P."/>
        </authorList>
    </citation>
    <scope>NUCLEOTIDE SEQUENCE</scope>
</reference>
<sequence>MQSRLQYTLVWSHYYLFNIPWSGLTTTCSIYLGLVSLLTTTCSIHLGLVSLLPVQYTLVWSRYYLFNIPWSGLTTYYYLFNIPWSGLATTCSIHLGLVSPLTVSCVLAAVRADTSSDLASLQQEVNPQDLLKNITSLSGVPSLNDSHIPTVEEAENAFKKKCLQNADEQAFDRSMESVTQVSECVKSLVNVTQLKQEVEKAKPTGDLDVVFRKYCKYSLWAGPALVWDSPCDPDRPLSGTVPVTLTVPCLGQSLRAGPALVWDSPCDPDRPLPGTYLPKNTTSLNSIPSLVLEEPECRDMKLLQSCVVKVLEGCSEPTPANIVESLFNYVWQMTPCHAMKSLSRTGADPNSAPRETAAVLGLTAASLLLALALGPRV</sequence>
<dbReference type="PANTHER" id="PTHR20997:SF2">
    <property type="entry name" value="EG:BACR42I17.2 PROTEIN-RELATED"/>
    <property type="match status" value="1"/>
</dbReference>
<keyword evidence="1" id="KW-0472">Membrane</keyword>
<organism evidence="2">
    <name type="scientific">Timema shepardi</name>
    <name type="common">Walking stick</name>
    <dbReference type="NCBI Taxonomy" id="629360"/>
    <lineage>
        <taxon>Eukaryota</taxon>
        <taxon>Metazoa</taxon>
        <taxon>Ecdysozoa</taxon>
        <taxon>Arthropoda</taxon>
        <taxon>Hexapoda</taxon>
        <taxon>Insecta</taxon>
        <taxon>Pterygota</taxon>
        <taxon>Neoptera</taxon>
        <taxon>Polyneoptera</taxon>
        <taxon>Phasmatodea</taxon>
        <taxon>Timematodea</taxon>
        <taxon>Timematoidea</taxon>
        <taxon>Timematidae</taxon>
        <taxon>Timema</taxon>
    </lineage>
</organism>
<accession>A0A7R9G435</accession>
<protein>
    <submittedName>
        <fullName evidence="2">Uncharacterized protein</fullName>
    </submittedName>
</protein>
<keyword evidence="1" id="KW-0812">Transmembrane</keyword>
<dbReference type="InterPro" id="IPR009832">
    <property type="entry name" value="DUF1397"/>
</dbReference>
<feature type="transmembrane region" description="Helical" evidence="1">
    <location>
        <begin position="86"/>
        <end position="110"/>
    </location>
</feature>
<gene>
    <name evidence="2" type="ORF">TSIB3V08_LOCUS9352</name>
</gene>
<evidence type="ECO:0000256" key="1">
    <source>
        <dbReference type="SAM" id="Phobius"/>
    </source>
</evidence>
<keyword evidence="1" id="KW-1133">Transmembrane helix</keyword>